<name>A0A1I7W8Z5_HETBA</name>
<keyword evidence="1" id="KW-1185">Reference proteome</keyword>
<evidence type="ECO:0000313" key="1">
    <source>
        <dbReference type="Proteomes" id="UP000095283"/>
    </source>
</evidence>
<reference evidence="2" key="1">
    <citation type="submission" date="2016-11" db="UniProtKB">
        <authorList>
            <consortium name="WormBaseParasite"/>
        </authorList>
    </citation>
    <scope>IDENTIFICATION</scope>
</reference>
<sequence>MKKIILNIYQMSNILVKFEHMTSYPRCFLAGVSLHVVVCRNLFLAKSLFFKCGYPHSLFSSILFYTKERGCTADSHVCSLSESRQLSPSKECSLSLGLACLF</sequence>
<organism evidence="1 2">
    <name type="scientific">Heterorhabditis bacteriophora</name>
    <name type="common">Entomopathogenic nematode worm</name>
    <dbReference type="NCBI Taxonomy" id="37862"/>
    <lineage>
        <taxon>Eukaryota</taxon>
        <taxon>Metazoa</taxon>
        <taxon>Ecdysozoa</taxon>
        <taxon>Nematoda</taxon>
        <taxon>Chromadorea</taxon>
        <taxon>Rhabditida</taxon>
        <taxon>Rhabditina</taxon>
        <taxon>Rhabditomorpha</taxon>
        <taxon>Strongyloidea</taxon>
        <taxon>Heterorhabditidae</taxon>
        <taxon>Heterorhabditis</taxon>
    </lineage>
</organism>
<proteinExistence type="predicted"/>
<evidence type="ECO:0000313" key="2">
    <source>
        <dbReference type="WBParaSite" id="Hba_01125"/>
    </source>
</evidence>
<accession>A0A1I7W8Z5</accession>
<dbReference type="AlphaFoldDB" id="A0A1I7W8Z5"/>
<dbReference type="WBParaSite" id="Hba_01125">
    <property type="protein sequence ID" value="Hba_01125"/>
    <property type="gene ID" value="Hba_01125"/>
</dbReference>
<protein>
    <submittedName>
        <fullName evidence="2">Ovule protein</fullName>
    </submittedName>
</protein>
<dbReference type="Proteomes" id="UP000095283">
    <property type="component" value="Unplaced"/>
</dbReference>